<keyword evidence="2 5" id="KW-0687">Ribonucleoprotein</keyword>
<feature type="domain" description="Large ribosomal subunit protein uL6 alpha-beta" evidence="7">
    <location>
        <begin position="90"/>
        <end position="164"/>
    </location>
</feature>
<keyword evidence="6" id="KW-0699">rRNA-binding</keyword>
<dbReference type="Proteomes" id="UP000228503">
    <property type="component" value="Unassembled WGS sequence"/>
</dbReference>
<comment type="function">
    <text evidence="6">This protein binds to the 23S rRNA, and is important in its secondary structure. It is located near the subunit interface in the base of the L7/L12 stalk, and near the tRNA binding site of the peptidyltransferase center.</text>
</comment>
<dbReference type="GO" id="GO:0019843">
    <property type="term" value="F:rRNA binding"/>
    <property type="evidence" value="ECO:0007669"/>
    <property type="project" value="UniProtKB-UniRule"/>
</dbReference>
<reference evidence="9" key="1">
    <citation type="submission" date="2017-09" db="EMBL/GenBank/DDBJ databases">
        <title>Depth-based differentiation of microbial function through sediment-hosted aquifers and enrichment of novel symbionts in the deep terrestrial subsurface.</title>
        <authorList>
            <person name="Probst A.J."/>
            <person name="Ladd B."/>
            <person name="Jarett J.K."/>
            <person name="Geller-Mcgrath D.E."/>
            <person name="Sieber C.M.K."/>
            <person name="Emerson J.B."/>
            <person name="Anantharaman K."/>
            <person name="Thomas B.C."/>
            <person name="Malmstrom R."/>
            <person name="Stieglmeier M."/>
            <person name="Klingl A."/>
            <person name="Woyke T."/>
            <person name="Ryan C.M."/>
            <person name="Banfield J.F."/>
        </authorList>
    </citation>
    <scope>NUCLEOTIDE SEQUENCE [LARGE SCALE GENOMIC DNA]</scope>
</reference>
<accession>A0A2M7TW81</accession>
<evidence type="ECO:0000256" key="5">
    <source>
        <dbReference type="RuleBase" id="RU003869"/>
    </source>
</evidence>
<evidence type="ECO:0000259" key="7">
    <source>
        <dbReference type="Pfam" id="PF00347"/>
    </source>
</evidence>
<dbReference type="PIRSF" id="PIRSF002162">
    <property type="entry name" value="Ribosomal_L6"/>
    <property type="match status" value="1"/>
</dbReference>
<feature type="domain" description="Large ribosomal subunit protein uL6 alpha-beta" evidence="7">
    <location>
        <begin position="11"/>
        <end position="81"/>
    </location>
</feature>
<dbReference type="InterPro" id="IPR019906">
    <property type="entry name" value="Ribosomal_uL6_bac-type"/>
</dbReference>
<organism evidence="8 9">
    <name type="scientific">Candidatus Roizmanbacteria bacterium CG_4_10_14_0_2_um_filter_39_13</name>
    <dbReference type="NCBI Taxonomy" id="1974825"/>
    <lineage>
        <taxon>Bacteria</taxon>
        <taxon>Candidatus Roizmaniibacteriota</taxon>
    </lineage>
</organism>
<dbReference type="AlphaFoldDB" id="A0A2M7TW81"/>
<dbReference type="EMBL" id="PFOB01000066">
    <property type="protein sequence ID" value="PIZ62081.1"/>
    <property type="molecule type" value="Genomic_DNA"/>
</dbReference>
<dbReference type="PANTHER" id="PTHR11655">
    <property type="entry name" value="60S/50S RIBOSOMAL PROTEIN L6/L9"/>
    <property type="match status" value="1"/>
</dbReference>
<evidence type="ECO:0000313" key="9">
    <source>
        <dbReference type="Proteomes" id="UP000228503"/>
    </source>
</evidence>
<protein>
    <recommendedName>
        <fullName evidence="3 4">50S ribosomal protein L6</fullName>
    </recommendedName>
</protein>
<keyword evidence="6" id="KW-0694">RNA-binding</keyword>
<evidence type="ECO:0000256" key="6">
    <source>
        <dbReference type="RuleBase" id="RU003870"/>
    </source>
</evidence>
<dbReference type="SUPFAM" id="SSF56053">
    <property type="entry name" value="Ribosomal protein L6"/>
    <property type="match status" value="2"/>
</dbReference>
<dbReference type="NCBIfam" id="TIGR03654">
    <property type="entry name" value="L6_bact"/>
    <property type="match status" value="1"/>
</dbReference>
<comment type="caution">
    <text evidence="8">The sequence shown here is derived from an EMBL/GenBank/DDBJ whole genome shotgun (WGS) entry which is preliminary data.</text>
</comment>
<gene>
    <name evidence="8" type="ORF">COY16_05300</name>
</gene>
<sequence length="180" mass="19629">MSKIGQKSIPVPTSVQVEITDRNIMVKGTKGTMSLELPRTLKITQNDGELLIERKAESKKHKSVHGLWRSLIANAVRGVDQSWSKRLEVIGTGFNVKQQGNGIALKLGLSHLVNFAAPEGIQIATEGNNLIIVSGVNKQKVGEIAQQIKSIKKTDAYKGKGIRYEGEHIKLKPGKKAKTA</sequence>
<dbReference type="InterPro" id="IPR020040">
    <property type="entry name" value="Ribosomal_uL6_a/b-dom"/>
</dbReference>
<dbReference type="InterPro" id="IPR000702">
    <property type="entry name" value="Ribosomal_uL6-like"/>
</dbReference>
<dbReference type="GO" id="GO:0002181">
    <property type="term" value="P:cytoplasmic translation"/>
    <property type="evidence" value="ECO:0007669"/>
    <property type="project" value="TreeGrafter"/>
</dbReference>
<dbReference type="PRINTS" id="PR00059">
    <property type="entry name" value="RIBOSOMALL6"/>
</dbReference>
<evidence type="ECO:0000256" key="2">
    <source>
        <dbReference type="ARBA" id="ARBA00023274"/>
    </source>
</evidence>
<dbReference type="Gene3D" id="3.90.930.12">
    <property type="entry name" value="Ribosomal protein L6, alpha-beta domain"/>
    <property type="match status" value="2"/>
</dbReference>
<evidence type="ECO:0000256" key="1">
    <source>
        <dbReference type="ARBA" id="ARBA00022980"/>
    </source>
</evidence>
<evidence type="ECO:0000313" key="8">
    <source>
        <dbReference type="EMBL" id="PIZ62081.1"/>
    </source>
</evidence>
<dbReference type="PANTHER" id="PTHR11655:SF14">
    <property type="entry name" value="LARGE RIBOSOMAL SUBUNIT PROTEIN UL6M"/>
    <property type="match status" value="1"/>
</dbReference>
<dbReference type="InterPro" id="IPR036789">
    <property type="entry name" value="Ribosomal_uL6-like_a/b-dom_sf"/>
</dbReference>
<evidence type="ECO:0000256" key="3">
    <source>
        <dbReference type="ARBA" id="ARBA00035454"/>
    </source>
</evidence>
<evidence type="ECO:0000256" key="4">
    <source>
        <dbReference type="NCBIfam" id="TIGR03654"/>
    </source>
</evidence>
<keyword evidence="1 5" id="KW-0689">Ribosomal protein</keyword>
<dbReference type="Pfam" id="PF00347">
    <property type="entry name" value="Ribosomal_L6"/>
    <property type="match status" value="2"/>
</dbReference>
<comment type="similarity">
    <text evidence="5">Belongs to the universal ribosomal protein uL6 family.</text>
</comment>
<proteinExistence type="inferred from homology"/>
<name>A0A2M7TW81_9BACT</name>
<dbReference type="GO" id="GO:0003735">
    <property type="term" value="F:structural constituent of ribosome"/>
    <property type="evidence" value="ECO:0007669"/>
    <property type="project" value="UniProtKB-UniRule"/>
</dbReference>
<dbReference type="GO" id="GO:0022625">
    <property type="term" value="C:cytosolic large ribosomal subunit"/>
    <property type="evidence" value="ECO:0007669"/>
    <property type="project" value="UniProtKB-UniRule"/>
</dbReference>